<dbReference type="Proteomes" id="UP000694546">
    <property type="component" value="Chromosome 6"/>
</dbReference>
<dbReference type="Pfam" id="PF08477">
    <property type="entry name" value="Roc"/>
    <property type="match status" value="1"/>
</dbReference>
<name>A0A8C5CLL2_GADMO</name>
<dbReference type="AlphaFoldDB" id="A0A8C5CLL2"/>
<keyword evidence="2" id="KW-1185">Reference proteome</keyword>
<dbReference type="GeneTree" id="ENSGT00940000159488"/>
<proteinExistence type="predicted"/>
<organism evidence="1 2">
    <name type="scientific">Gadus morhua</name>
    <name type="common">Atlantic cod</name>
    <dbReference type="NCBI Taxonomy" id="8049"/>
    <lineage>
        <taxon>Eukaryota</taxon>
        <taxon>Metazoa</taxon>
        <taxon>Chordata</taxon>
        <taxon>Craniata</taxon>
        <taxon>Vertebrata</taxon>
        <taxon>Euteleostomi</taxon>
        <taxon>Actinopterygii</taxon>
        <taxon>Neopterygii</taxon>
        <taxon>Teleostei</taxon>
        <taxon>Neoteleostei</taxon>
        <taxon>Acanthomorphata</taxon>
        <taxon>Zeiogadaria</taxon>
        <taxon>Gadariae</taxon>
        <taxon>Gadiformes</taxon>
        <taxon>Gadoidei</taxon>
        <taxon>Gadidae</taxon>
        <taxon>Gadus</taxon>
    </lineage>
</organism>
<protein>
    <submittedName>
        <fullName evidence="1">Uncharacterized protein</fullName>
    </submittedName>
</protein>
<sequence length="68" mass="7413">MSSEKAYRIVLAGDAAVGKSSFLLRLCKNEFRLNGSATLGSLLFFSYGTLQDRRGRAVGLCLSYCLCL</sequence>
<reference evidence="1" key="2">
    <citation type="submission" date="2025-09" db="UniProtKB">
        <authorList>
            <consortium name="Ensembl"/>
        </authorList>
    </citation>
    <scope>IDENTIFICATION</scope>
</reference>
<dbReference type="Ensembl" id="ENSGMOT00000044233.1">
    <property type="protein sequence ID" value="ENSGMOP00000062926.1"/>
    <property type="gene ID" value="ENSGMOG00000032171.1"/>
</dbReference>
<accession>A0A8C5CLL2</accession>
<reference evidence="1" key="1">
    <citation type="submission" date="2025-08" db="UniProtKB">
        <authorList>
            <consortium name="Ensembl"/>
        </authorList>
    </citation>
    <scope>IDENTIFICATION</scope>
</reference>
<evidence type="ECO:0000313" key="2">
    <source>
        <dbReference type="Proteomes" id="UP000694546"/>
    </source>
</evidence>
<dbReference type="SUPFAM" id="SSF52540">
    <property type="entry name" value="P-loop containing nucleoside triphosphate hydrolases"/>
    <property type="match status" value="1"/>
</dbReference>
<dbReference type="InterPro" id="IPR027417">
    <property type="entry name" value="P-loop_NTPase"/>
</dbReference>
<evidence type="ECO:0000313" key="1">
    <source>
        <dbReference type="Ensembl" id="ENSGMOP00000062926.1"/>
    </source>
</evidence>
<dbReference type="Gene3D" id="3.40.50.300">
    <property type="entry name" value="P-loop containing nucleotide triphosphate hydrolases"/>
    <property type="match status" value="1"/>
</dbReference>